<dbReference type="EMBL" id="JACIGY010000002">
    <property type="protein sequence ID" value="MBB4411364.1"/>
    <property type="molecule type" value="Genomic_DNA"/>
</dbReference>
<evidence type="ECO:0000313" key="6">
    <source>
        <dbReference type="Proteomes" id="UP000520770"/>
    </source>
</evidence>
<dbReference type="Proteomes" id="UP000520770">
    <property type="component" value="Unassembled WGS sequence"/>
</dbReference>
<evidence type="ECO:0000313" key="5">
    <source>
        <dbReference type="EMBL" id="MBB4446053.1"/>
    </source>
</evidence>
<name>A0A7W6TDK9_9HYPH</name>
<gene>
    <name evidence="4" type="ORF">GGE31_001869</name>
    <name evidence="3" type="ORF">GGE33_001869</name>
    <name evidence="5" type="ORF">GGE35_001869</name>
</gene>
<evidence type="ECO:0000313" key="7">
    <source>
        <dbReference type="Proteomes" id="UP000524535"/>
    </source>
</evidence>
<sequence>MTPGKLSFLALFGAAVIAVAAPARAAEPVRCTVILDVDTGMAIHREGGCDSPFYPQSTFKLPLAMMGYDKGILVDDHNPRWEYQAKFKRSEREQKTTDPTIWEKDSIVWYSQEITRRLGKEAFADYVRRFDYGNWDVNGGPGGTDGLTESWLSSSLKISPDQQVGFLRRFITGKLPISAKAVTMTQAIVPTFEAGDGWTVHGKTGAGSLRNANGKLDGSRPLGWFVGWAEKGDKKVVFARMLADNKRHPDKPISFTVRDGLISDLPKLASGRPN</sequence>
<proteinExistence type="predicted"/>
<dbReference type="GO" id="GO:0008658">
    <property type="term" value="F:penicillin binding"/>
    <property type="evidence" value="ECO:0007669"/>
    <property type="project" value="InterPro"/>
</dbReference>
<keyword evidence="4" id="KW-0378">Hydrolase</keyword>
<dbReference type="EMBL" id="JACIHM010000002">
    <property type="protein sequence ID" value="MBB4446053.1"/>
    <property type="molecule type" value="Genomic_DNA"/>
</dbReference>
<keyword evidence="1" id="KW-0732">Signal</keyword>
<dbReference type="NCBIfam" id="NF000270">
    <property type="entry name" value="bla_class_D_alt"/>
    <property type="match status" value="1"/>
</dbReference>
<feature type="domain" description="Penicillin-binding protein transpeptidase" evidence="2">
    <location>
        <begin position="47"/>
        <end position="247"/>
    </location>
</feature>
<dbReference type="InterPro" id="IPR012338">
    <property type="entry name" value="Beta-lactam/transpept-like"/>
</dbReference>
<dbReference type="AlphaFoldDB" id="A0A7W6TDK9"/>
<reference evidence="6 7" key="1">
    <citation type="submission" date="2020-08" db="EMBL/GenBank/DDBJ databases">
        <title>Genomic Encyclopedia of Type Strains, Phase IV (KMG-V): Genome sequencing to study the core and pangenomes of soil and plant-associated prokaryotes.</title>
        <authorList>
            <person name="Whitman W."/>
        </authorList>
    </citation>
    <scope>NUCLEOTIDE SEQUENCE [LARGE SCALE GENOMIC DNA]</scope>
    <source>
        <strain evidence="4 7">SEMIA 444</strain>
        <strain evidence="3 6">SEMIA 448</strain>
        <strain evidence="5 8">SEMIA 452</strain>
    </source>
</reference>
<evidence type="ECO:0000256" key="1">
    <source>
        <dbReference type="SAM" id="SignalP"/>
    </source>
</evidence>
<evidence type="ECO:0000313" key="3">
    <source>
        <dbReference type="EMBL" id="MBB4348127.1"/>
    </source>
</evidence>
<organism evidence="4 7">
    <name type="scientific">Aliirhizobium cellulosilyticum</name>
    <dbReference type="NCBI Taxonomy" id="393664"/>
    <lineage>
        <taxon>Bacteria</taxon>
        <taxon>Pseudomonadati</taxon>
        <taxon>Pseudomonadota</taxon>
        <taxon>Alphaproteobacteria</taxon>
        <taxon>Hyphomicrobiales</taxon>
        <taxon>Rhizobiaceae</taxon>
        <taxon>Aliirhizobium</taxon>
    </lineage>
</organism>
<comment type="caution">
    <text evidence="4">The sequence shown here is derived from an EMBL/GenBank/DDBJ whole genome shotgun (WGS) entry which is preliminary data.</text>
</comment>
<dbReference type="Proteomes" id="UP000576087">
    <property type="component" value="Unassembled WGS sequence"/>
</dbReference>
<keyword evidence="7" id="KW-1185">Reference proteome</keyword>
<dbReference type="Pfam" id="PF00905">
    <property type="entry name" value="Transpeptidase"/>
    <property type="match status" value="1"/>
</dbReference>
<evidence type="ECO:0000313" key="4">
    <source>
        <dbReference type="EMBL" id="MBB4411364.1"/>
    </source>
</evidence>
<evidence type="ECO:0000259" key="2">
    <source>
        <dbReference type="Pfam" id="PF00905"/>
    </source>
</evidence>
<feature type="chain" id="PRO_5044130336" evidence="1">
    <location>
        <begin position="26"/>
        <end position="274"/>
    </location>
</feature>
<feature type="signal peptide" evidence="1">
    <location>
        <begin position="1"/>
        <end position="25"/>
    </location>
</feature>
<dbReference type="GO" id="GO:0008800">
    <property type="term" value="F:beta-lactamase activity"/>
    <property type="evidence" value="ECO:0007669"/>
    <property type="project" value="UniProtKB-EC"/>
</dbReference>
<accession>A0A7W6TDK9</accession>
<dbReference type="Gene3D" id="3.40.710.10">
    <property type="entry name" value="DD-peptidase/beta-lactamase superfamily"/>
    <property type="match status" value="1"/>
</dbReference>
<protein>
    <submittedName>
        <fullName evidence="4">Beta-lactamase class D</fullName>
        <ecNumber evidence="4">3.5.2.6</ecNumber>
    </submittedName>
</protein>
<dbReference type="RefSeq" id="WP_183822558.1">
    <property type="nucleotide sequence ID" value="NZ_JACIGW010000002.1"/>
</dbReference>
<dbReference type="SUPFAM" id="SSF56601">
    <property type="entry name" value="beta-lactamase/transpeptidase-like"/>
    <property type="match status" value="1"/>
</dbReference>
<dbReference type="EC" id="3.5.2.6" evidence="4"/>
<dbReference type="InterPro" id="IPR001460">
    <property type="entry name" value="PCN-bd_Tpept"/>
</dbReference>
<dbReference type="EMBL" id="JACIGW010000002">
    <property type="protein sequence ID" value="MBB4348127.1"/>
    <property type="molecule type" value="Genomic_DNA"/>
</dbReference>
<evidence type="ECO:0000313" key="8">
    <source>
        <dbReference type="Proteomes" id="UP000576087"/>
    </source>
</evidence>
<dbReference type="Proteomes" id="UP000524535">
    <property type="component" value="Unassembled WGS sequence"/>
</dbReference>